<evidence type="ECO:0000313" key="3">
    <source>
        <dbReference type="Proteomes" id="UP000680365"/>
    </source>
</evidence>
<protein>
    <submittedName>
        <fullName evidence="2">Acid phosphatase family membrane protein YuiD</fullName>
    </submittedName>
</protein>
<keyword evidence="1" id="KW-1133">Transmembrane helix</keyword>
<keyword evidence="1" id="KW-0812">Transmembrane</keyword>
<dbReference type="InterPro" id="IPR003832">
    <property type="entry name" value="DUF212"/>
</dbReference>
<accession>A0ABS5QJE5</accession>
<organism evidence="2 3">
    <name type="scientific">Candidatus Vampirococcus lugosii</name>
    <dbReference type="NCBI Taxonomy" id="2789015"/>
    <lineage>
        <taxon>Bacteria</taxon>
        <taxon>Candidatus Absconditibacteriota</taxon>
        <taxon>Vampirococcus</taxon>
    </lineage>
</organism>
<dbReference type="Pfam" id="PF02681">
    <property type="entry name" value="DUF212"/>
    <property type="match status" value="1"/>
</dbReference>
<keyword evidence="1" id="KW-0472">Membrane</keyword>
<dbReference type="EMBL" id="JAEDAM010000001">
    <property type="protein sequence ID" value="MBS8121427.1"/>
    <property type="molecule type" value="Genomic_DNA"/>
</dbReference>
<reference evidence="2 3" key="1">
    <citation type="journal article" date="2021" name="Nat. Commun.">
        <title>Reductive evolution and unique predatory mode in the CPR bacterium Vampirococcus lugosii.</title>
        <authorList>
            <person name="Moreira D."/>
            <person name="Zivanovic Y."/>
            <person name="Lopez-Archilla A.I."/>
            <person name="Iniesto M."/>
            <person name="Lopez-Garcia P."/>
        </authorList>
    </citation>
    <scope>NUCLEOTIDE SEQUENCE [LARGE SCALE GENOMIC DNA]</scope>
    <source>
        <strain evidence="2">Chiprana</strain>
    </source>
</reference>
<feature type="transmembrane region" description="Helical" evidence="1">
    <location>
        <begin position="121"/>
        <end position="142"/>
    </location>
</feature>
<feature type="transmembrane region" description="Helical" evidence="1">
    <location>
        <begin position="6"/>
        <end position="27"/>
    </location>
</feature>
<dbReference type="PANTHER" id="PTHR31446">
    <property type="entry name" value="ACID PHOSPHATASE/VANADIUM-DEPENDENT HALOPEROXIDASE-RELATED PROTEIN"/>
    <property type="match status" value="1"/>
</dbReference>
<proteinExistence type="predicted"/>
<dbReference type="Proteomes" id="UP000680365">
    <property type="component" value="Unassembled WGS sequence"/>
</dbReference>
<evidence type="ECO:0000256" key="1">
    <source>
        <dbReference type="SAM" id="Phobius"/>
    </source>
</evidence>
<gene>
    <name evidence="2" type="ORF">VAMP_2n142</name>
</gene>
<comment type="caution">
    <text evidence="2">The sequence shown here is derived from an EMBL/GenBank/DDBJ whole genome shotgun (WGS) entry which is preliminary data.</text>
</comment>
<dbReference type="PANTHER" id="PTHR31446:SF29">
    <property type="entry name" value="ACID PHOSPHATASE_VANADIUM-DEPENDENT HALOPEROXIDASE-RELATED PROTEIN"/>
    <property type="match status" value="1"/>
</dbReference>
<keyword evidence="3" id="KW-1185">Reference proteome</keyword>
<sequence length="143" mass="15961">MLELFYNKIFIATVFSTVLAQLIKTLLDVLQTKRFERSSLFRGAGMPSSHTSTVVSLSIGVFIVEGVNTVSIITFVFASIVVRDVIGDKVFATQQQNIINIIIQDIVENKKIERNHLIGHSALEVLFGILIAIFSIFVIFVLF</sequence>
<name>A0ABS5QJE5_9BACT</name>
<evidence type="ECO:0000313" key="2">
    <source>
        <dbReference type="EMBL" id="MBS8121427.1"/>
    </source>
</evidence>
<dbReference type="RefSeq" id="WP_213347936.1">
    <property type="nucleotide sequence ID" value="NZ_JAEDAM010000001.1"/>
</dbReference>